<organism evidence="2 3">
    <name type="scientific">Ralstonia solanacearum (strain UW551)</name>
    <dbReference type="NCBI Taxonomy" id="342110"/>
    <lineage>
        <taxon>Bacteria</taxon>
        <taxon>Pseudomonadati</taxon>
        <taxon>Pseudomonadota</taxon>
        <taxon>Betaproteobacteria</taxon>
        <taxon>Burkholderiales</taxon>
        <taxon>Burkholderiaceae</taxon>
        <taxon>Ralstonia</taxon>
        <taxon>Ralstonia solanacearum species complex</taxon>
    </lineage>
</organism>
<feature type="transmembrane region" description="Helical" evidence="1">
    <location>
        <begin position="138"/>
        <end position="157"/>
    </location>
</feature>
<evidence type="ECO:0008006" key="4">
    <source>
        <dbReference type="Google" id="ProtNLM"/>
    </source>
</evidence>
<protein>
    <recommendedName>
        <fullName evidence="4">Transmembrane protein</fullName>
    </recommendedName>
</protein>
<accession>A0AB33V9G6</accession>
<keyword evidence="1" id="KW-0812">Transmembrane</keyword>
<comment type="caution">
    <text evidence="2">The sequence shown here is derived from an EMBL/GenBank/DDBJ whole genome shotgun (WGS) entry which is preliminary data.</text>
</comment>
<dbReference type="Pfam" id="PF07332">
    <property type="entry name" value="Phage_holin_3_6"/>
    <property type="match status" value="1"/>
</dbReference>
<sequence>MAHRSRAAPSASCILVGFRRGHDTCAAAWPQRRTAPGRGTKPTPVFRAGPPALAPRPPWNFMTDDHSPKLLASLKTLAGTVVSMAQTRLELASVELAEEKERLLGAAFLGMLAVSLIGLAIMTLTALIAILFWDTYRWQSLAVMAALYGLGAAACLWKVRASLRNAPPLFEATLAELDKDREILRR</sequence>
<dbReference type="EMBL" id="AAKL01000051">
    <property type="protein sequence ID" value="EAP71492.1"/>
    <property type="molecule type" value="Genomic_DNA"/>
</dbReference>
<evidence type="ECO:0000313" key="3">
    <source>
        <dbReference type="Proteomes" id="UP000005933"/>
    </source>
</evidence>
<keyword evidence="1" id="KW-0472">Membrane</keyword>
<proteinExistence type="predicted"/>
<dbReference type="InterPro" id="IPR009937">
    <property type="entry name" value="Phage_holin_3_6"/>
</dbReference>
<dbReference type="Proteomes" id="UP000005933">
    <property type="component" value="Unassembled WGS sequence"/>
</dbReference>
<keyword evidence="1" id="KW-1133">Transmembrane helix</keyword>
<dbReference type="AlphaFoldDB" id="A0AB33V9G6"/>
<evidence type="ECO:0000256" key="1">
    <source>
        <dbReference type="SAM" id="Phobius"/>
    </source>
</evidence>
<evidence type="ECO:0000313" key="2">
    <source>
        <dbReference type="EMBL" id="EAP71492.1"/>
    </source>
</evidence>
<gene>
    <name evidence="2" type="ORF">RRSL_01497</name>
</gene>
<feature type="transmembrane region" description="Helical" evidence="1">
    <location>
        <begin position="103"/>
        <end position="132"/>
    </location>
</feature>
<reference evidence="2 3" key="1">
    <citation type="journal article" date="2006" name="Mol. Plant Microbe Interact.">
        <title>Identification of open reading frames unique to a select agent: Ralstonia solanacearum race 3 biovar 2.</title>
        <authorList>
            <person name="Gabriel D.W."/>
            <person name="Allen C."/>
            <person name="Schell M."/>
            <person name="Denny T.P."/>
            <person name="Greenberg J.T."/>
            <person name="Duan Y.P."/>
            <person name="Flores-Cruz Z."/>
            <person name="Huang Q."/>
            <person name="Clifford J.M."/>
            <person name="Presting G."/>
            <person name="Gonzalez E.T."/>
            <person name="Reddy J."/>
            <person name="Elphinstone J."/>
            <person name="Swanson J."/>
            <person name="Yao J."/>
            <person name="Mulholland V."/>
            <person name="Liu L."/>
            <person name="Farmerie W."/>
            <person name="Patnaikuni M."/>
            <person name="Balogh B."/>
            <person name="Norman D."/>
            <person name="Alvarez A."/>
            <person name="Castillo J.A."/>
            <person name="Jones J."/>
            <person name="Saddler G."/>
            <person name="Walunas T."/>
            <person name="Zhukov A."/>
            <person name="Mikhailova N."/>
        </authorList>
    </citation>
    <scope>NUCLEOTIDE SEQUENCE [LARGE SCALE GENOMIC DNA]</scope>
    <source>
        <strain evidence="2 3">UW551</strain>
    </source>
</reference>
<name>A0AB33V9G6_RALSU</name>